<feature type="domain" description="EVE" evidence="1">
    <location>
        <begin position="3"/>
        <end position="131"/>
    </location>
</feature>
<accession>A0A4R1RXT9</accession>
<dbReference type="CDD" id="cd21133">
    <property type="entry name" value="EVE"/>
    <property type="match status" value="1"/>
</dbReference>
<evidence type="ECO:0000313" key="3">
    <source>
        <dbReference type="Proteomes" id="UP000295008"/>
    </source>
</evidence>
<keyword evidence="3" id="KW-1185">Reference proteome</keyword>
<protein>
    <submittedName>
        <fullName evidence="2">Putative RNA-binding protein with PUA-like domain</fullName>
    </submittedName>
</protein>
<dbReference type="InterPro" id="IPR052181">
    <property type="entry name" value="5hmC_binding"/>
</dbReference>
<dbReference type="OrthoDB" id="9791347at2"/>
<evidence type="ECO:0000259" key="1">
    <source>
        <dbReference type="Pfam" id="PF01878"/>
    </source>
</evidence>
<dbReference type="PANTHER" id="PTHR14087:SF7">
    <property type="entry name" value="THYMOCYTE NUCLEAR PROTEIN 1"/>
    <property type="match status" value="1"/>
</dbReference>
<dbReference type="SUPFAM" id="SSF88697">
    <property type="entry name" value="PUA domain-like"/>
    <property type="match status" value="1"/>
</dbReference>
<dbReference type="Gene3D" id="3.10.590.10">
    <property type="entry name" value="ph1033 like domains"/>
    <property type="match status" value="1"/>
</dbReference>
<dbReference type="InterPro" id="IPR047197">
    <property type="entry name" value="THYN1-like_EVE"/>
</dbReference>
<dbReference type="RefSeq" id="WP_132013721.1">
    <property type="nucleotide sequence ID" value="NZ_SLUN01000007.1"/>
</dbReference>
<comment type="caution">
    <text evidence="2">The sequence shown here is derived from an EMBL/GenBank/DDBJ whole genome shotgun (WGS) entry which is preliminary data.</text>
</comment>
<dbReference type="AlphaFoldDB" id="A0A4R1RXT9"/>
<dbReference type="InterPro" id="IPR002740">
    <property type="entry name" value="EVE_domain"/>
</dbReference>
<organism evidence="2 3">
    <name type="scientific">Hydrogenispora ethanolica</name>
    <dbReference type="NCBI Taxonomy" id="1082276"/>
    <lineage>
        <taxon>Bacteria</taxon>
        <taxon>Bacillati</taxon>
        <taxon>Bacillota</taxon>
        <taxon>Hydrogenispora</taxon>
    </lineage>
</organism>
<dbReference type="PANTHER" id="PTHR14087">
    <property type="entry name" value="THYMOCYTE NUCLEAR PROTEIN 1"/>
    <property type="match status" value="1"/>
</dbReference>
<dbReference type="InterPro" id="IPR015947">
    <property type="entry name" value="PUA-like_sf"/>
</dbReference>
<dbReference type="EMBL" id="SLUN01000007">
    <property type="protein sequence ID" value="TCL71575.1"/>
    <property type="molecule type" value="Genomic_DNA"/>
</dbReference>
<gene>
    <name evidence="2" type="ORF">EDC14_100737</name>
</gene>
<dbReference type="Proteomes" id="UP000295008">
    <property type="component" value="Unassembled WGS sequence"/>
</dbReference>
<sequence length="141" mass="16229">MQLWLVKTEPEEFGYADLERNGRERWNGVRNWRAIQNIRRMQPGDRIFIYHTGKEKAIVGTAQVVSAPYPDPEANDPRLLVVDVEPRGRLARPVTLRQIKQDPCFGQWELVRLPRLSVMPVRPEYWQQILALSGAAAPVAT</sequence>
<dbReference type="Pfam" id="PF01878">
    <property type="entry name" value="EVE"/>
    <property type="match status" value="1"/>
</dbReference>
<proteinExistence type="predicted"/>
<evidence type="ECO:0000313" key="2">
    <source>
        <dbReference type="EMBL" id="TCL71575.1"/>
    </source>
</evidence>
<name>A0A4R1RXT9_HYDET</name>
<reference evidence="2 3" key="1">
    <citation type="submission" date="2019-03" db="EMBL/GenBank/DDBJ databases">
        <title>Genomic Encyclopedia of Type Strains, Phase IV (KMG-IV): sequencing the most valuable type-strain genomes for metagenomic binning, comparative biology and taxonomic classification.</title>
        <authorList>
            <person name="Goeker M."/>
        </authorList>
    </citation>
    <scope>NUCLEOTIDE SEQUENCE [LARGE SCALE GENOMIC DNA]</scope>
    <source>
        <strain evidence="2 3">LX-B</strain>
    </source>
</reference>